<dbReference type="InterPro" id="IPR006186">
    <property type="entry name" value="Ser/Thr-sp_prot-phosphatase"/>
</dbReference>
<keyword evidence="4" id="KW-0464">Manganese</keyword>
<evidence type="ECO:0000313" key="8">
    <source>
        <dbReference type="WBParaSite" id="TMUE_1000003067.1"/>
    </source>
</evidence>
<feature type="domain" description="Serine/threonine specific protein phosphatases" evidence="6">
    <location>
        <begin position="111"/>
        <end position="116"/>
    </location>
</feature>
<dbReference type="Pfam" id="PF00149">
    <property type="entry name" value="Metallophos"/>
    <property type="match status" value="1"/>
</dbReference>
<evidence type="ECO:0000313" key="7">
    <source>
        <dbReference type="Proteomes" id="UP000046395"/>
    </source>
</evidence>
<accession>A0A5S6Q7Z0</accession>
<evidence type="ECO:0000259" key="6">
    <source>
        <dbReference type="PROSITE" id="PS00125"/>
    </source>
</evidence>
<dbReference type="InterPro" id="IPR047129">
    <property type="entry name" value="PPA2-like"/>
</dbReference>
<comment type="cofactor">
    <cofactor evidence="1">
        <name>Mn(2+)</name>
        <dbReference type="ChEBI" id="CHEBI:29035"/>
    </cofactor>
</comment>
<keyword evidence="7" id="KW-1185">Reference proteome</keyword>
<evidence type="ECO:0000256" key="2">
    <source>
        <dbReference type="ARBA" id="ARBA00022723"/>
    </source>
</evidence>
<dbReference type="EC" id="3.1.3.16" evidence="5"/>
<reference evidence="8" key="1">
    <citation type="submission" date="2019-12" db="UniProtKB">
        <authorList>
            <consortium name="WormBaseParasite"/>
        </authorList>
    </citation>
    <scope>IDENTIFICATION</scope>
</reference>
<keyword evidence="3 5" id="KW-0378">Hydrolase</keyword>
<dbReference type="PANTHER" id="PTHR45619">
    <property type="entry name" value="SERINE/THREONINE-PROTEIN PHOSPHATASE PP2A-RELATED"/>
    <property type="match status" value="1"/>
</dbReference>
<organism evidence="7 8">
    <name type="scientific">Trichuris muris</name>
    <name type="common">Mouse whipworm</name>
    <dbReference type="NCBI Taxonomy" id="70415"/>
    <lineage>
        <taxon>Eukaryota</taxon>
        <taxon>Metazoa</taxon>
        <taxon>Ecdysozoa</taxon>
        <taxon>Nematoda</taxon>
        <taxon>Enoplea</taxon>
        <taxon>Dorylaimia</taxon>
        <taxon>Trichinellida</taxon>
        <taxon>Trichuridae</taxon>
        <taxon>Trichuris</taxon>
    </lineage>
</organism>
<dbReference type="PRINTS" id="PR00114">
    <property type="entry name" value="STPHPHTASE"/>
</dbReference>
<name>A0A5S6Q7Z0_TRIMR</name>
<sequence length="297" mass="33529">MASGFSLDNCVEITTRGELLTEPDLRMVIKLARDVMMNEETVLKLQSPITICGDIHGQYYDLEELFKTGGQVPDTRYLFLGDYVDRGRHSVQTITRLLTLKARWPEHIFLLRGNHETRATSSTYGFYDECLTKFGNSMLWQFCCDVFQFMPVAAVVNGHFFCVHAGLSPSVRTISAINTLDRFCEVPQNGGFADLLWSDPEEVKGFEESPRGAGWLFGRTAAELFMRDNGVKMICRAHQVVMEGYKFIWDNLLVTVWSAPNYCYRFGNMASIMQVDPSGDYQLKTFGPSPRSTGAAS</sequence>
<dbReference type="GO" id="GO:0004722">
    <property type="term" value="F:protein serine/threonine phosphatase activity"/>
    <property type="evidence" value="ECO:0007669"/>
    <property type="project" value="UniProtKB-EC"/>
</dbReference>
<evidence type="ECO:0000256" key="4">
    <source>
        <dbReference type="ARBA" id="ARBA00023211"/>
    </source>
</evidence>
<keyword evidence="2" id="KW-0479">Metal-binding</keyword>
<dbReference type="Proteomes" id="UP000046395">
    <property type="component" value="Unassembled WGS sequence"/>
</dbReference>
<dbReference type="InterPro" id="IPR004843">
    <property type="entry name" value="Calcineurin-like_PHP"/>
</dbReference>
<dbReference type="PROSITE" id="PS00125">
    <property type="entry name" value="SER_THR_PHOSPHATASE"/>
    <property type="match status" value="1"/>
</dbReference>
<protein>
    <recommendedName>
        <fullName evidence="5">Serine/threonine-protein phosphatase</fullName>
        <ecNumber evidence="5">3.1.3.16</ecNumber>
    </recommendedName>
</protein>
<dbReference type="InterPro" id="IPR029052">
    <property type="entry name" value="Metallo-depent_PP-like"/>
</dbReference>
<dbReference type="WBParaSite" id="TMUE_1000003067.1">
    <property type="protein sequence ID" value="TMUE_1000003067.1"/>
    <property type="gene ID" value="WBGene00292578"/>
</dbReference>
<comment type="catalytic activity">
    <reaction evidence="5">
        <text>O-phospho-L-threonyl-[protein] + H2O = L-threonyl-[protein] + phosphate</text>
        <dbReference type="Rhea" id="RHEA:47004"/>
        <dbReference type="Rhea" id="RHEA-COMP:11060"/>
        <dbReference type="Rhea" id="RHEA-COMP:11605"/>
        <dbReference type="ChEBI" id="CHEBI:15377"/>
        <dbReference type="ChEBI" id="CHEBI:30013"/>
        <dbReference type="ChEBI" id="CHEBI:43474"/>
        <dbReference type="ChEBI" id="CHEBI:61977"/>
        <dbReference type="EC" id="3.1.3.16"/>
    </reaction>
</comment>
<dbReference type="SUPFAM" id="SSF56300">
    <property type="entry name" value="Metallo-dependent phosphatases"/>
    <property type="match status" value="1"/>
</dbReference>
<dbReference type="GO" id="GO:0046872">
    <property type="term" value="F:metal ion binding"/>
    <property type="evidence" value="ECO:0007669"/>
    <property type="project" value="UniProtKB-KW"/>
</dbReference>
<dbReference type="STRING" id="70415.A0A5S6Q7Z0"/>
<comment type="similarity">
    <text evidence="5">Belongs to the PPP phosphatase family.</text>
</comment>
<evidence type="ECO:0000256" key="1">
    <source>
        <dbReference type="ARBA" id="ARBA00001936"/>
    </source>
</evidence>
<dbReference type="AlphaFoldDB" id="A0A5S6Q7Z0"/>
<evidence type="ECO:0000256" key="3">
    <source>
        <dbReference type="ARBA" id="ARBA00022801"/>
    </source>
</evidence>
<proteinExistence type="inferred from homology"/>
<evidence type="ECO:0000256" key="5">
    <source>
        <dbReference type="RuleBase" id="RU004273"/>
    </source>
</evidence>
<dbReference type="Gene3D" id="3.60.21.10">
    <property type="match status" value="1"/>
</dbReference>
<dbReference type="SMART" id="SM00156">
    <property type="entry name" value="PP2Ac"/>
    <property type="match status" value="1"/>
</dbReference>